<protein>
    <submittedName>
        <fullName evidence="1">Uncharacterized protein</fullName>
    </submittedName>
</protein>
<proteinExistence type="predicted"/>
<keyword evidence="2" id="KW-1185">Reference proteome</keyword>
<dbReference type="KEGG" id="vg:65128819"/>
<dbReference type="Proteomes" id="UP000593828">
    <property type="component" value="Segment"/>
</dbReference>
<reference evidence="1 2" key="1">
    <citation type="submission" date="2020-07" db="EMBL/GenBank/DDBJ databases">
        <title>Taxonomic proposal: Crassvirales, a new order of highly abundant and diverse bacterial viruses.</title>
        <authorList>
            <person name="Shkoporov A.N."/>
            <person name="Stockdale S.R."/>
            <person name="Guerin E."/>
            <person name="Ross R.P."/>
            <person name="Hill C."/>
        </authorList>
    </citation>
    <scope>NUCLEOTIDE SEQUENCE [LARGE SCALE GENOMIC DNA]</scope>
</reference>
<dbReference type="InterPro" id="IPR057876">
    <property type="entry name" value="crAss_THA"/>
</dbReference>
<sequence>MDVHFNRLEISPDDKHLMIDVSTVYNEGATKEYIQTIIIDSDETYVLGGPSSNPVHTIDLSSGSVANASIILSQTDLKIPLEDRMFIVWVKSQNGSQEATISKAVVNLDPIYRCLMNSVKEVENTCCIPKNFVNKMLRLKAISISMLTQNYTMAIKYWKKFFLDTSSTTTKCICHG</sequence>
<name>A0A7M1RXI4_9CAUD</name>
<evidence type="ECO:0000313" key="2">
    <source>
        <dbReference type="Proteomes" id="UP000593828"/>
    </source>
</evidence>
<organism evidence="1 2">
    <name type="scientific">uncultured phage cr106_1</name>
    <dbReference type="NCBI Taxonomy" id="2772062"/>
    <lineage>
        <taxon>Viruses</taxon>
        <taxon>Duplodnaviria</taxon>
        <taxon>Heunggongvirae</taxon>
        <taxon>Uroviricota</taxon>
        <taxon>Caudoviricetes</taxon>
        <taxon>Crassvirales</taxon>
        <taxon>Steigviridae</taxon>
        <taxon>Asinivirinae</taxon>
        <taxon>Mahstovirus</taxon>
        <taxon>Mahstovirus faecalis</taxon>
    </lineage>
</organism>
<dbReference type="GeneID" id="65128819"/>
<dbReference type="RefSeq" id="YP_010110507.1">
    <property type="nucleotide sequence ID" value="NC_055871.1"/>
</dbReference>
<dbReference type="EMBL" id="MT774378">
    <property type="protein sequence ID" value="QOR58349.1"/>
    <property type="molecule type" value="Genomic_DNA"/>
</dbReference>
<accession>A0A7M1RXI4</accession>
<evidence type="ECO:0000313" key="1">
    <source>
        <dbReference type="EMBL" id="QOR58349.1"/>
    </source>
</evidence>
<dbReference type="Pfam" id="PF25724">
    <property type="entry name" value="crAss_THA"/>
    <property type="match status" value="1"/>
</dbReference>